<feature type="compositionally biased region" description="Low complexity" evidence="3">
    <location>
        <begin position="1437"/>
        <end position="1454"/>
    </location>
</feature>
<gene>
    <name evidence="4" type="ORF">ABB37_06430</name>
</gene>
<dbReference type="OrthoDB" id="248960at2759"/>
<feature type="compositionally biased region" description="Pro residues" evidence="3">
    <location>
        <begin position="1500"/>
        <end position="1511"/>
    </location>
</feature>
<feature type="compositionally biased region" description="Polar residues" evidence="3">
    <location>
        <begin position="106"/>
        <end position="122"/>
    </location>
</feature>
<accession>A0A0M9FY34</accession>
<protein>
    <submittedName>
        <fullName evidence="4">Uncharacterized protein</fullName>
    </submittedName>
</protein>
<dbReference type="GeneID" id="26906719"/>
<dbReference type="RefSeq" id="XP_015656728.1">
    <property type="nucleotide sequence ID" value="XM_015804750.1"/>
</dbReference>
<keyword evidence="1" id="KW-0945">Host-virus interaction</keyword>
<feature type="compositionally biased region" description="Low complexity" evidence="3">
    <location>
        <begin position="1287"/>
        <end position="1307"/>
    </location>
</feature>
<keyword evidence="5" id="KW-1185">Reference proteome</keyword>
<feature type="region of interest" description="Disordered" evidence="3">
    <location>
        <begin position="1427"/>
        <end position="1523"/>
    </location>
</feature>
<dbReference type="VEuPathDB" id="TriTrypDB:LpyrH10_14_1450"/>
<feature type="region of interest" description="Disordered" evidence="3">
    <location>
        <begin position="41"/>
        <end position="130"/>
    </location>
</feature>
<feature type="compositionally biased region" description="Basic and acidic residues" evidence="3">
    <location>
        <begin position="1620"/>
        <end position="1634"/>
    </location>
</feature>
<name>A0A0M9FY34_LEPPY</name>
<feature type="region of interest" description="Disordered" evidence="3">
    <location>
        <begin position="1091"/>
        <end position="1114"/>
    </location>
</feature>
<feature type="compositionally biased region" description="Basic and acidic residues" evidence="3">
    <location>
        <begin position="818"/>
        <end position="831"/>
    </location>
</feature>
<feature type="compositionally biased region" description="Low complexity" evidence="3">
    <location>
        <begin position="86"/>
        <end position="105"/>
    </location>
</feature>
<feature type="coiled-coil region" evidence="2">
    <location>
        <begin position="436"/>
        <end position="485"/>
    </location>
</feature>
<dbReference type="OMA" id="MEQQHRA"/>
<feature type="coiled-coil region" evidence="2">
    <location>
        <begin position="553"/>
        <end position="609"/>
    </location>
</feature>
<feature type="compositionally biased region" description="Basic and acidic residues" evidence="3">
    <location>
        <begin position="796"/>
        <end position="809"/>
    </location>
</feature>
<evidence type="ECO:0000313" key="5">
    <source>
        <dbReference type="Proteomes" id="UP000037923"/>
    </source>
</evidence>
<dbReference type="PANTHER" id="PTHR13037:SF24">
    <property type="entry name" value="POLYCOMB PROTEIN PCL-RELATED"/>
    <property type="match status" value="1"/>
</dbReference>
<evidence type="ECO:0000313" key="4">
    <source>
        <dbReference type="EMBL" id="KPA78289.1"/>
    </source>
</evidence>
<comment type="caution">
    <text evidence="4">The sequence shown here is derived from an EMBL/GenBank/DDBJ whole genome shotgun (WGS) entry which is preliminary data.</text>
</comment>
<reference evidence="4 5" key="1">
    <citation type="submission" date="2015-07" db="EMBL/GenBank/DDBJ databases">
        <title>High-quality genome of monoxenous trypanosomatid Leptomonas pyrrhocoris.</title>
        <authorList>
            <person name="Flegontov P."/>
            <person name="Butenko A."/>
            <person name="Firsov S."/>
            <person name="Vlcek C."/>
            <person name="Logacheva M.D."/>
            <person name="Field M."/>
            <person name="Filatov D."/>
            <person name="Flegontova O."/>
            <person name="Gerasimov E."/>
            <person name="Jackson A.P."/>
            <person name="Kelly S."/>
            <person name="Opperdoes F."/>
            <person name="O'Reilly A."/>
            <person name="Votypka J."/>
            <person name="Yurchenko V."/>
            <person name="Lukes J."/>
        </authorList>
    </citation>
    <scope>NUCLEOTIDE SEQUENCE [LARGE SCALE GENOMIC DNA]</scope>
    <source>
        <strain evidence="4">H10</strain>
    </source>
</reference>
<dbReference type="EMBL" id="LGTL01000014">
    <property type="protein sequence ID" value="KPA78289.1"/>
    <property type="molecule type" value="Genomic_DNA"/>
</dbReference>
<evidence type="ECO:0000256" key="1">
    <source>
        <dbReference type="ARBA" id="ARBA00022581"/>
    </source>
</evidence>
<evidence type="ECO:0000256" key="3">
    <source>
        <dbReference type="SAM" id="MobiDB-lite"/>
    </source>
</evidence>
<feature type="region of interest" description="Disordered" evidence="3">
    <location>
        <begin position="796"/>
        <end position="831"/>
    </location>
</feature>
<dbReference type="Proteomes" id="UP000037923">
    <property type="component" value="Unassembled WGS sequence"/>
</dbReference>
<proteinExistence type="predicted"/>
<keyword evidence="2" id="KW-0175">Coiled coil</keyword>
<evidence type="ECO:0000256" key="2">
    <source>
        <dbReference type="SAM" id="Coils"/>
    </source>
</evidence>
<sequence>MSYAQPPPLRRPRPSPAVASADLNVVSSIHQANARLIAAAAAAAARSRSRDAAAPRRKQGDELSILAGSSPSPRVPSPPQADRQVAPRSSTSPPASMTTAAPSFAGSTTASPRESTSPSSTHARPPLLLPRPASQHRDVAVHIDMSPPDARPAAPRMEASSPDVVRFLSEESGPATTVMPRPAIDHHKSLEDELNRTRRQLEEVQRLYSYEKKTHLQQRTRQLRAEAEQRRTDDDVVAQTAQLLTDYEELIRFRDVASAEHLEAAMQRVSQEWRRCAAELEKTRDDCATSLLGRLQASCAAHQETLKHALQRHLVTTAQHNVETEAAQFQAIATAVQDQVGSFKAEYRAIIEQDMEERTRLMDAQAARREQQWLQFLKEEHARMIATGEVAARESSRRQLETLHVAMRDITELRENLLKEHAQRQAAVGREYVDSYEQLAEEYAAAAQETAEYVQRVQQEYADVIKRLHGEVSRVVAEKQAVEREGRQAAMHAQEAIAAQQSTIETHAEARWQTRLAEERESHRAALAHLTLQHEERLHELQVAYNSKEATLMVQYDAELSTLRDELAQQREEQHGRADAVQDRLKAAVHRLEDEKESLFKEVISLKDQLCEEKCLHEAAKLEVGREQEERFAAQLRDLDARYEAALQKYKARTTTTAIAVEEGEDGSGATSGSTCNNAAAAATTTTTCAHALHRIVELEEELQQTQRQHAAELSQAVDATTSLWSARLKDAQQRQTDERDALEAQYGRLRQTLLEEVRRREEAVESRCAAQREAHQRELQEAVVLEKEEAKRALQQLQREHDERRSQTEADLTAHAQRREDAVAAREEKLAEAEADWQRRRADERHDLLETLRQHVAAECAEQQCLLQEGEARLREEQDALAKQQLRRAHEIRVAVQQEEKTKFDAQLHDAQERWMQLMEAEARQRYATWQEARTAEMESMKALHQSEVALLRGYYTAQLQSLRSCHEHHGEVLRQEMLARETAWAAARAASLDAYETAAADRLRDVLEREKREWDAAQQQRIQVAGASLDSVAQGAVSALAATETDRRRVEQELREVYLTVLQDQERKTAQHLAELHADHEKDLAKLRQDGEERSQRQATQLREEFKQRSAQQEEHLKKVVASHEAAMAVLRAEQAEQLAAQRTAAQEALLHAHQQASDAQRAREAVTEAARREADEEHRRQLHALQQQCDAQAAQLIRKEADVHAQAQRIREEQQAALRQEYERSLASLREALEARNKSYASLQASFYEQVHTEATRISAAMEKAYGKFTEEQRTQLADRLAAQETAQMEQQRSQQEQLARLQQQHEAALTAQTTKIRDEHNNACARLKAAFDAQQAEWKKLLEAERAQRAAAESTVEALTVQIAQLQVTQEQQQAAAYRALDHEYRHLLDQAVGQLQEEREAVARRSLEEAERHFMSELLPLVRHPGDDNDEQQQQQQRTVSFTPSTSTPTPLPPYVSRDVTPPPASPTLRWRTTPPPLSPAGPVESAEAAASRLPPSPHPPTPSAPSSPQQREKDQQRLQQLWDVLEVPPDERHAFLDYVHSLEGGGAEEGTLHEPRQRAWTAELQRLEAQLPLLEALTRRDYVARQLRALRSTPPLASVAVNKSAGRKQQQLQQEERKKKSSGRKAEGEDLPPPVYERLAAELARLTEQLRHDVTAHETLYGQVFRYNGRRVMEVIGK</sequence>
<dbReference type="PANTHER" id="PTHR13037">
    <property type="entry name" value="FORMIN"/>
    <property type="match status" value="1"/>
</dbReference>
<feature type="compositionally biased region" description="Basic and acidic residues" evidence="3">
    <location>
        <begin position="48"/>
        <end position="61"/>
    </location>
</feature>
<feature type="region of interest" description="Disordered" evidence="3">
    <location>
        <begin position="1285"/>
        <end position="1307"/>
    </location>
</feature>
<organism evidence="4 5">
    <name type="scientific">Leptomonas pyrrhocoris</name>
    <name type="common">Firebug parasite</name>
    <dbReference type="NCBI Taxonomy" id="157538"/>
    <lineage>
        <taxon>Eukaryota</taxon>
        <taxon>Discoba</taxon>
        <taxon>Euglenozoa</taxon>
        <taxon>Kinetoplastea</taxon>
        <taxon>Metakinetoplastina</taxon>
        <taxon>Trypanosomatida</taxon>
        <taxon>Trypanosomatidae</taxon>
        <taxon>Leishmaniinae</taxon>
        <taxon>Leptomonas</taxon>
    </lineage>
</organism>
<feature type="region of interest" description="Disordered" evidence="3">
    <location>
        <begin position="1604"/>
        <end position="1640"/>
    </location>
</feature>